<dbReference type="EMBL" id="CP159837">
    <property type="protein sequence ID" value="XCM38797.1"/>
    <property type="molecule type" value="Genomic_DNA"/>
</dbReference>
<organism evidence="12">
    <name type="scientific">Planktothricoides raciborskii GIHE-MW2</name>
    <dbReference type="NCBI Taxonomy" id="2792601"/>
    <lineage>
        <taxon>Bacteria</taxon>
        <taxon>Bacillati</taxon>
        <taxon>Cyanobacteriota</taxon>
        <taxon>Cyanophyceae</taxon>
        <taxon>Oscillatoriophycideae</taxon>
        <taxon>Oscillatoriales</taxon>
        <taxon>Oscillatoriaceae</taxon>
        <taxon>Planktothricoides</taxon>
    </lineage>
</organism>
<reference evidence="12" key="1">
    <citation type="submission" date="2024-07" db="EMBL/GenBank/DDBJ databases">
        <authorList>
            <person name="Kim Y.J."/>
            <person name="Jeong J.Y."/>
        </authorList>
    </citation>
    <scope>NUCLEOTIDE SEQUENCE</scope>
    <source>
        <strain evidence="12">GIHE-MW2</strain>
    </source>
</reference>
<evidence type="ECO:0000313" key="12">
    <source>
        <dbReference type="EMBL" id="XCM38797.1"/>
    </source>
</evidence>
<keyword evidence="10" id="KW-1133">Transmembrane helix</keyword>
<dbReference type="RefSeq" id="WP_354635937.1">
    <property type="nucleotide sequence ID" value="NZ_CP159837.1"/>
</dbReference>
<keyword evidence="10" id="KW-0472">Membrane</keyword>
<dbReference type="InterPro" id="IPR025669">
    <property type="entry name" value="AAA_dom"/>
</dbReference>
<dbReference type="NCBIfam" id="TIGR01007">
    <property type="entry name" value="eps_fam"/>
    <property type="match status" value="1"/>
</dbReference>
<dbReference type="AlphaFoldDB" id="A0AAU8JLB2"/>
<feature type="coiled-coil region" evidence="9">
    <location>
        <begin position="213"/>
        <end position="247"/>
    </location>
</feature>
<evidence type="ECO:0000256" key="5">
    <source>
        <dbReference type="ARBA" id="ARBA00022777"/>
    </source>
</evidence>
<name>A0AAU8JLB2_9CYAN</name>
<dbReference type="GO" id="GO:0004715">
    <property type="term" value="F:non-membrane spanning protein tyrosine kinase activity"/>
    <property type="evidence" value="ECO:0007669"/>
    <property type="project" value="UniProtKB-EC"/>
</dbReference>
<feature type="transmembrane region" description="Helical" evidence="10">
    <location>
        <begin position="51"/>
        <end position="70"/>
    </location>
</feature>
<proteinExistence type="inferred from homology"/>
<evidence type="ECO:0000259" key="11">
    <source>
        <dbReference type="Pfam" id="PF13614"/>
    </source>
</evidence>
<dbReference type="Pfam" id="PF13614">
    <property type="entry name" value="AAA_31"/>
    <property type="match status" value="1"/>
</dbReference>
<gene>
    <name evidence="12" type="ORF">ABWT76_001671</name>
</gene>
<dbReference type="GO" id="GO:0005524">
    <property type="term" value="F:ATP binding"/>
    <property type="evidence" value="ECO:0007669"/>
    <property type="project" value="UniProtKB-KW"/>
</dbReference>
<keyword evidence="3 12" id="KW-0808">Transferase</keyword>
<evidence type="ECO:0000256" key="3">
    <source>
        <dbReference type="ARBA" id="ARBA00022679"/>
    </source>
</evidence>
<comment type="similarity">
    <text evidence="1">Belongs to the CpsD/CapB family.</text>
</comment>
<protein>
    <recommendedName>
        <fullName evidence="2">non-specific protein-tyrosine kinase</fullName>
        <ecNumber evidence="2">2.7.10.2</ecNumber>
    </recommendedName>
</protein>
<evidence type="ECO:0000256" key="6">
    <source>
        <dbReference type="ARBA" id="ARBA00022840"/>
    </source>
</evidence>
<dbReference type="InterPro" id="IPR027417">
    <property type="entry name" value="P-loop_NTPase"/>
</dbReference>
<keyword evidence="9" id="KW-0175">Coiled coil</keyword>
<dbReference type="PANTHER" id="PTHR32309:SF13">
    <property type="entry name" value="FERRIC ENTEROBACTIN TRANSPORT PROTEIN FEPE"/>
    <property type="match status" value="1"/>
</dbReference>
<keyword evidence="7" id="KW-0829">Tyrosine-protein kinase</keyword>
<dbReference type="InterPro" id="IPR050445">
    <property type="entry name" value="Bact_polysacc_biosynth/exp"/>
</dbReference>
<dbReference type="Gene3D" id="3.40.50.300">
    <property type="entry name" value="P-loop containing nucleotide triphosphate hydrolases"/>
    <property type="match status" value="1"/>
</dbReference>
<evidence type="ECO:0000256" key="7">
    <source>
        <dbReference type="ARBA" id="ARBA00023137"/>
    </source>
</evidence>
<comment type="catalytic activity">
    <reaction evidence="8">
        <text>L-tyrosyl-[protein] + ATP = O-phospho-L-tyrosyl-[protein] + ADP + H(+)</text>
        <dbReference type="Rhea" id="RHEA:10596"/>
        <dbReference type="Rhea" id="RHEA-COMP:10136"/>
        <dbReference type="Rhea" id="RHEA-COMP:20101"/>
        <dbReference type="ChEBI" id="CHEBI:15378"/>
        <dbReference type="ChEBI" id="CHEBI:30616"/>
        <dbReference type="ChEBI" id="CHEBI:46858"/>
        <dbReference type="ChEBI" id="CHEBI:61978"/>
        <dbReference type="ChEBI" id="CHEBI:456216"/>
        <dbReference type="EC" id="2.7.10.2"/>
    </reaction>
</comment>
<dbReference type="EC" id="2.7.10.2" evidence="2"/>
<keyword evidence="4" id="KW-0547">Nucleotide-binding</keyword>
<dbReference type="CDD" id="cd05387">
    <property type="entry name" value="BY-kinase"/>
    <property type="match status" value="1"/>
</dbReference>
<evidence type="ECO:0000256" key="4">
    <source>
        <dbReference type="ARBA" id="ARBA00022741"/>
    </source>
</evidence>
<evidence type="ECO:0000256" key="8">
    <source>
        <dbReference type="ARBA" id="ARBA00051245"/>
    </source>
</evidence>
<keyword evidence="10" id="KW-0812">Transmembrane</keyword>
<feature type="transmembrane region" description="Helical" evidence="10">
    <location>
        <begin position="461"/>
        <end position="486"/>
    </location>
</feature>
<dbReference type="PANTHER" id="PTHR32309">
    <property type="entry name" value="TYROSINE-PROTEIN KINASE"/>
    <property type="match status" value="1"/>
</dbReference>
<feature type="domain" description="AAA" evidence="11">
    <location>
        <begin position="583"/>
        <end position="708"/>
    </location>
</feature>
<evidence type="ECO:0000256" key="10">
    <source>
        <dbReference type="SAM" id="Phobius"/>
    </source>
</evidence>
<evidence type="ECO:0000256" key="9">
    <source>
        <dbReference type="SAM" id="Coils"/>
    </source>
</evidence>
<keyword evidence="6" id="KW-0067">ATP-binding</keyword>
<sequence length="749" mass="83413">MDYETNYQQFSENRNISRYSSLPQSYSANAEESNGDSLDLGWVFAVVRRRAIIMAGVGITLSVLAGALLVKSSRQIVPEYSGAFRILVEPITAEGMLSQMYLMAQTSDASSDIQRIKIEDNSLVDYESLIRVFQSPKILQPVVEKLQEQYPKLSYGTLASRLSLTRISVKKGSQEQGTKILVVRYNDQDPKRIETVLEHLKEAYLDYSQEERMKDIRNNIEFIDKKLPELKSQVDILQEEMQRLRENYNVLIPETASRALTDQVLSIQRQRVDAQRNLALAQIQLANLEKQFAEGNLISILAIDPKAYEVVIGQLQKIESDIAVQSALFFEDSEPMQQIREKQQNLQELAREQAQGYLKIVAGQIQELEANERKLAETELELTRQLRQLPAVAREYDDLQRELEVSTKNLKEFLAKREALEIDLARQKESVGWQVIEEPAVPRDQNGQPISITVTQTKRQLIVAVIVSMLLGVGGGFLVEVLISVFHTPEELRGATKLPLLGIIPFAKDLKKRSSDRRKQLAPVTGLALEKNQASLSLLLATKAQIQTYSTSPILEAFRSLYTNIRLLSYQNPIQSLVIGAATAGEGKSTVAVHIAKTAAAIGQRVLLVDADLRSPKIHNKFGVPNVQGLSDAIATDISLNDVIQRSPNDDNLFVLTAGPVPEDPIKLLSSKKMQSLMEQFQDFFDLVIYDTPPLVGLADGNFLAAQTDGLVLVTRLAKTDRSLVKKAQEGLKISGARVLGVVANGVKG</sequence>
<feature type="coiled-coil region" evidence="9">
    <location>
        <begin position="361"/>
        <end position="430"/>
    </location>
</feature>
<dbReference type="InterPro" id="IPR005702">
    <property type="entry name" value="Wzc-like_C"/>
</dbReference>
<evidence type="ECO:0000256" key="1">
    <source>
        <dbReference type="ARBA" id="ARBA00007316"/>
    </source>
</evidence>
<evidence type="ECO:0000256" key="2">
    <source>
        <dbReference type="ARBA" id="ARBA00011903"/>
    </source>
</evidence>
<accession>A0AAU8JLB2</accession>
<dbReference type="SUPFAM" id="SSF52540">
    <property type="entry name" value="P-loop containing nucleoside triphosphate hydrolases"/>
    <property type="match status" value="1"/>
</dbReference>
<keyword evidence="5" id="KW-0418">Kinase</keyword>
<dbReference type="GO" id="GO:0005886">
    <property type="term" value="C:plasma membrane"/>
    <property type="evidence" value="ECO:0007669"/>
    <property type="project" value="TreeGrafter"/>
</dbReference>